<accession>A0A8J2MA71</accession>
<feature type="domain" description="Phosphatidylinositol-specific phospholipase C X" evidence="1">
    <location>
        <begin position="171"/>
        <end position="321"/>
    </location>
</feature>
<dbReference type="InterPro" id="IPR051057">
    <property type="entry name" value="PI-PLC_domain"/>
</dbReference>
<organism evidence="2 3">
    <name type="scientific">Allacma fusca</name>
    <dbReference type="NCBI Taxonomy" id="39272"/>
    <lineage>
        <taxon>Eukaryota</taxon>
        <taxon>Metazoa</taxon>
        <taxon>Ecdysozoa</taxon>
        <taxon>Arthropoda</taxon>
        <taxon>Hexapoda</taxon>
        <taxon>Collembola</taxon>
        <taxon>Symphypleona</taxon>
        <taxon>Sminthuridae</taxon>
        <taxon>Allacma</taxon>
    </lineage>
</organism>
<gene>
    <name evidence="2" type="ORF">AFUS01_LOCUS44286</name>
</gene>
<dbReference type="InterPro" id="IPR000909">
    <property type="entry name" value="PLipase_C_PInositol-sp_X_dom"/>
</dbReference>
<name>A0A8J2MA71_9HEXA</name>
<dbReference type="EMBL" id="CAJVCH010570405">
    <property type="protein sequence ID" value="CAG7834830.1"/>
    <property type="molecule type" value="Genomic_DNA"/>
</dbReference>
<reference evidence="2" key="1">
    <citation type="submission" date="2021-06" db="EMBL/GenBank/DDBJ databases">
        <authorList>
            <person name="Hodson N. C."/>
            <person name="Mongue J. A."/>
            <person name="Jaron S. K."/>
        </authorList>
    </citation>
    <scope>NUCLEOTIDE SEQUENCE</scope>
</reference>
<comment type="caution">
    <text evidence="2">The sequence shown here is derived from an EMBL/GenBank/DDBJ whole genome shotgun (WGS) entry which is preliminary data.</text>
</comment>
<dbReference type="PANTHER" id="PTHR13593:SF103">
    <property type="entry name" value="RE10370P"/>
    <property type="match status" value="1"/>
</dbReference>
<keyword evidence="3" id="KW-1185">Reference proteome</keyword>
<dbReference type="OrthoDB" id="1046782at2759"/>
<proteinExistence type="predicted"/>
<evidence type="ECO:0000313" key="2">
    <source>
        <dbReference type="EMBL" id="CAG7834830.1"/>
    </source>
</evidence>
<evidence type="ECO:0000313" key="3">
    <source>
        <dbReference type="Proteomes" id="UP000708208"/>
    </source>
</evidence>
<dbReference type="PANTHER" id="PTHR13593">
    <property type="match status" value="1"/>
</dbReference>
<sequence length="448" mass="51524">MGKASTNASLFVYLLVGQVLLSTFTHSMAVSMRALHSSSASAESQDDRQSVCMETPTVFLTVSSIAKSKKGELHDRIIEINWNYLEPQSGDWVGLFDHDPDENGTEPLNRVSVGNLPRGYIKSDYRLPRLSLTDREDSCLGFWIALIRDERVLLRNCLRIYPKWMKENRNIIGDMPLSSLIIPGTHNSGSWREYEGPASDTVFYRYLINQDEPVYRQLMHGIRYLDIRVGYYPKSEEKFWINHNFYRMRALSEIIADVKKFVEETGEIVILDFHRFPVGFEGQRSKHALLVEYIHSELGPHIVPNSLWPHGTPNDIWNVNKSVIIAYSDTQTAQQYPYLWPPLPQEWGDKRTLPELKEFLGDSLKKRGGKGRIWAAMAEFTPKPLDVVLRPTQGLRNMAQTVNIPMTYWFQDRTWNSRSNIIATDFFLGNNIIQTSINSNIKGFQCTP</sequence>
<dbReference type="AlphaFoldDB" id="A0A8J2MA71"/>
<dbReference type="GO" id="GO:0008081">
    <property type="term" value="F:phosphoric diester hydrolase activity"/>
    <property type="evidence" value="ECO:0007669"/>
    <property type="project" value="TreeGrafter"/>
</dbReference>
<dbReference type="Proteomes" id="UP000708208">
    <property type="component" value="Unassembled WGS sequence"/>
</dbReference>
<dbReference type="SMART" id="SM00148">
    <property type="entry name" value="PLCXc"/>
    <property type="match status" value="1"/>
</dbReference>
<dbReference type="PROSITE" id="PS50007">
    <property type="entry name" value="PIPLC_X_DOMAIN"/>
    <property type="match status" value="1"/>
</dbReference>
<evidence type="ECO:0000259" key="1">
    <source>
        <dbReference type="SMART" id="SM00148"/>
    </source>
</evidence>
<protein>
    <recommendedName>
        <fullName evidence="1">Phosphatidylinositol-specific phospholipase C X domain-containing protein</fullName>
    </recommendedName>
</protein>